<dbReference type="CDD" id="cd04645">
    <property type="entry name" value="LbH_gamma_CA_like"/>
    <property type="match status" value="1"/>
</dbReference>
<comment type="caution">
    <text evidence="1">The sequence shown here is derived from an EMBL/GenBank/DDBJ whole genome shotgun (WGS) entry which is preliminary data.</text>
</comment>
<dbReference type="InterPro" id="IPR011004">
    <property type="entry name" value="Trimer_LpxA-like_sf"/>
</dbReference>
<evidence type="ECO:0000313" key="1">
    <source>
        <dbReference type="EMBL" id="MEP0867410.1"/>
    </source>
</evidence>
<gene>
    <name evidence="1" type="ORF">NDI37_23450</name>
</gene>
<dbReference type="Pfam" id="PF00132">
    <property type="entry name" value="Hexapep"/>
    <property type="match status" value="1"/>
</dbReference>
<dbReference type="EMBL" id="JAMPKK010000069">
    <property type="protein sequence ID" value="MEP0867410.1"/>
    <property type="molecule type" value="Genomic_DNA"/>
</dbReference>
<sequence length="178" mass="18564">MFPTSSSYWSSPDLSLAAFVAPNAVVMGWVKIASGVSIWYGAVVRADIERIEIGEGTNIQDGAILHGDPGKPTILEDWVTVGHGAVIHSAYIERGCLIGIGAVVLDGVRVGAGSIIGAGCVVTKDVPPLSLMVGVPAKRSRDVSPEEAAELIEHARSYQKLALVHAGKGTDLGFATVY</sequence>
<dbReference type="PANTHER" id="PTHR13061:SF29">
    <property type="entry name" value="GAMMA CARBONIC ANHYDRASE-LIKE 1, MITOCHONDRIAL-RELATED"/>
    <property type="match status" value="1"/>
</dbReference>
<dbReference type="SUPFAM" id="SSF51161">
    <property type="entry name" value="Trimeric LpxA-like enzymes"/>
    <property type="match status" value="1"/>
</dbReference>
<reference evidence="1 2" key="1">
    <citation type="submission" date="2022-04" db="EMBL/GenBank/DDBJ databases">
        <title>Positive selection, recombination, and allopatry shape intraspecific diversity of widespread and dominant cyanobacteria.</title>
        <authorList>
            <person name="Wei J."/>
            <person name="Shu W."/>
            <person name="Hu C."/>
        </authorList>
    </citation>
    <scope>NUCLEOTIDE SEQUENCE [LARGE SCALE GENOMIC DNA]</scope>
    <source>
        <strain evidence="1 2">GB2-A5</strain>
    </source>
</reference>
<dbReference type="InterPro" id="IPR001451">
    <property type="entry name" value="Hexapep"/>
</dbReference>
<dbReference type="Gene3D" id="2.160.10.10">
    <property type="entry name" value="Hexapeptide repeat proteins"/>
    <property type="match status" value="1"/>
</dbReference>
<dbReference type="RefSeq" id="WP_190418114.1">
    <property type="nucleotide sequence ID" value="NZ_JAMPKK010000069.1"/>
</dbReference>
<keyword evidence="2" id="KW-1185">Reference proteome</keyword>
<evidence type="ECO:0000313" key="2">
    <source>
        <dbReference type="Proteomes" id="UP001442494"/>
    </source>
</evidence>
<dbReference type="InterPro" id="IPR050484">
    <property type="entry name" value="Transf_Hexapept/Carb_Anhydrase"/>
</dbReference>
<dbReference type="PANTHER" id="PTHR13061">
    <property type="entry name" value="DYNACTIN SUBUNIT P25"/>
    <property type="match status" value="1"/>
</dbReference>
<organism evidence="1 2">
    <name type="scientific">Funiculus sociatus GB2-A5</name>
    <dbReference type="NCBI Taxonomy" id="2933946"/>
    <lineage>
        <taxon>Bacteria</taxon>
        <taxon>Bacillati</taxon>
        <taxon>Cyanobacteriota</taxon>
        <taxon>Cyanophyceae</taxon>
        <taxon>Coleofasciculales</taxon>
        <taxon>Coleofasciculaceae</taxon>
        <taxon>Funiculus</taxon>
    </lineage>
</organism>
<dbReference type="InterPro" id="IPR047324">
    <property type="entry name" value="LbH_gamma_CA-like"/>
</dbReference>
<name>A0ABV0JW22_9CYAN</name>
<protein>
    <submittedName>
        <fullName evidence="1">Gamma carbonic anhydrase family protein</fullName>
    </submittedName>
</protein>
<dbReference type="Proteomes" id="UP001442494">
    <property type="component" value="Unassembled WGS sequence"/>
</dbReference>
<accession>A0ABV0JW22</accession>
<proteinExistence type="predicted"/>